<reference evidence="3 4" key="1">
    <citation type="submission" date="2024-04" db="EMBL/GenBank/DDBJ databases">
        <title>The reference genome of an endangered Asteraceae, Deinandra increscens subsp. villosa, native to the Central Coast of California.</title>
        <authorList>
            <person name="Guilliams M."/>
            <person name="Hasenstab-Lehman K."/>
            <person name="Meyer R."/>
            <person name="Mcevoy S."/>
        </authorList>
    </citation>
    <scope>NUCLEOTIDE SEQUENCE [LARGE SCALE GENOMIC DNA]</scope>
    <source>
        <tissue evidence="3">Leaf</tissue>
    </source>
</reference>
<dbReference type="PANTHER" id="PTHR35718:SF1">
    <property type="entry name" value="EXPRESSED PROTEIN"/>
    <property type="match status" value="1"/>
</dbReference>
<keyword evidence="4" id="KW-1185">Reference proteome</keyword>
<dbReference type="AlphaFoldDB" id="A0AAP0GR78"/>
<evidence type="ECO:0000256" key="1">
    <source>
        <dbReference type="SAM" id="Phobius"/>
    </source>
</evidence>
<evidence type="ECO:0000313" key="4">
    <source>
        <dbReference type="Proteomes" id="UP001408789"/>
    </source>
</evidence>
<evidence type="ECO:0000313" key="3">
    <source>
        <dbReference type="EMBL" id="KAK9058591.1"/>
    </source>
</evidence>
<proteinExistence type="predicted"/>
<evidence type="ECO:0000256" key="2">
    <source>
        <dbReference type="SAM" id="SignalP"/>
    </source>
</evidence>
<dbReference type="PANTHER" id="PTHR35718">
    <property type="entry name" value="EXPRESSED PROTEIN"/>
    <property type="match status" value="1"/>
</dbReference>
<feature type="signal peptide" evidence="2">
    <location>
        <begin position="1"/>
        <end position="21"/>
    </location>
</feature>
<name>A0AAP0GR78_9ASTR</name>
<feature type="chain" id="PRO_5042989007" description="Transmembrane protein" evidence="2">
    <location>
        <begin position="22"/>
        <end position="134"/>
    </location>
</feature>
<feature type="transmembrane region" description="Helical" evidence="1">
    <location>
        <begin position="91"/>
        <end position="117"/>
    </location>
</feature>
<comment type="caution">
    <text evidence="3">The sequence shown here is derived from an EMBL/GenBank/DDBJ whole genome shotgun (WGS) entry which is preliminary data.</text>
</comment>
<organism evidence="3 4">
    <name type="scientific">Deinandra increscens subsp. villosa</name>
    <dbReference type="NCBI Taxonomy" id="3103831"/>
    <lineage>
        <taxon>Eukaryota</taxon>
        <taxon>Viridiplantae</taxon>
        <taxon>Streptophyta</taxon>
        <taxon>Embryophyta</taxon>
        <taxon>Tracheophyta</taxon>
        <taxon>Spermatophyta</taxon>
        <taxon>Magnoliopsida</taxon>
        <taxon>eudicotyledons</taxon>
        <taxon>Gunneridae</taxon>
        <taxon>Pentapetalae</taxon>
        <taxon>asterids</taxon>
        <taxon>campanulids</taxon>
        <taxon>Asterales</taxon>
        <taxon>Asteraceae</taxon>
        <taxon>Asteroideae</taxon>
        <taxon>Heliantheae alliance</taxon>
        <taxon>Madieae</taxon>
        <taxon>Madiinae</taxon>
        <taxon>Deinandra</taxon>
    </lineage>
</organism>
<gene>
    <name evidence="3" type="ORF">SSX86_023433</name>
</gene>
<sequence>MNFLHVFLSFLTLISFTTTKAQDRAPHGLVYENPMAFSPSAYNFFHPNTNPPSIQGSCGESGCAPLPVAATVQSSLAEESKPRNGRSENRVGAGGIAGLIFGFIFVVLLAMGVFYVVTNRRSGSRRESTILPSA</sequence>
<keyword evidence="1" id="KW-1133">Transmembrane helix</keyword>
<keyword evidence="2" id="KW-0732">Signal</keyword>
<evidence type="ECO:0008006" key="5">
    <source>
        <dbReference type="Google" id="ProtNLM"/>
    </source>
</evidence>
<dbReference type="Proteomes" id="UP001408789">
    <property type="component" value="Unassembled WGS sequence"/>
</dbReference>
<dbReference type="EMBL" id="JBCNJP010000023">
    <property type="protein sequence ID" value="KAK9058591.1"/>
    <property type="molecule type" value="Genomic_DNA"/>
</dbReference>
<accession>A0AAP0GR78</accession>
<keyword evidence="1" id="KW-0812">Transmembrane</keyword>
<keyword evidence="1" id="KW-0472">Membrane</keyword>
<protein>
    <recommendedName>
        <fullName evidence="5">Transmembrane protein</fullName>
    </recommendedName>
</protein>